<evidence type="ECO:0000313" key="1">
    <source>
        <dbReference type="EMBL" id="MBB5110552.1"/>
    </source>
</evidence>
<protein>
    <submittedName>
        <fullName evidence="1">Uncharacterized protein</fullName>
    </submittedName>
</protein>
<dbReference type="GeneID" id="300290988"/>
<dbReference type="Proteomes" id="UP000618986">
    <property type="component" value="Unassembled WGS sequence"/>
</dbReference>
<evidence type="ECO:0000313" key="2">
    <source>
        <dbReference type="Proteomes" id="UP000618986"/>
    </source>
</evidence>
<accession>A0ABR6M5A0</accession>
<dbReference type="EMBL" id="JACHJC010000001">
    <property type="protein sequence ID" value="MBB5110552.1"/>
    <property type="molecule type" value="Genomic_DNA"/>
</dbReference>
<organism evidence="1 2">
    <name type="scientific">Micromonospora echinospora</name>
    <name type="common">Micromonospora purpurea</name>
    <dbReference type="NCBI Taxonomy" id="1877"/>
    <lineage>
        <taxon>Bacteria</taxon>
        <taxon>Bacillati</taxon>
        <taxon>Actinomycetota</taxon>
        <taxon>Actinomycetes</taxon>
        <taxon>Micromonosporales</taxon>
        <taxon>Micromonosporaceae</taxon>
        <taxon>Micromonospora</taxon>
    </lineage>
</organism>
<comment type="caution">
    <text evidence="1">The sequence shown here is derived from an EMBL/GenBank/DDBJ whole genome shotgun (WGS) entry which is preliminary data.</text>
</comment>
<keyword evidence="2" id="KW-1185">Reference proteome</keyword>
<sequence>MNQPKHPPVTDTCVVCNGPIEYVDVKDPYWRHTDMRNLAKPHGARPRR</sequence>
<name>A0ABR6M5A0_MICEC</name>
<gene>
    <name evidence="1" type="ORF">FHU28_000391</name>
</gene>
<reference evidence="1 2" key="1">
    <citation type="submission" date="2020-08" db="EMBL/GenBank/DDBJ databases">
        <title>Sequencing the genomes of 1000 actinobacteria strains.</title>
        <authorList>
            <person name="Klenk H.-P."/>
        </authorList>
    </citation>
    <scope>NUCLEOTIDE SEQUENCE [LARGE SCALE GENOMIC DNA]</scope>
    <source>
        <strain evidence="1 2">DSM 43036</strain>
    </source>
</reference>
<dbReference type="RefSeq" id="WP_184680297.1">
    <property type="nucleotide sequence ID" value="NZ_JACHJC010000001.1"/>
</dbReference>
<proteinExistence type="predicted"/>